<feature type="domain" description="Receptor ligand binding region" evidence="6">
    <location>
        <begin position="20"/>
        <end position="230"/>
    </location>
</feature>
<dbReference type="PANTHER" id="PTHR34836:SF9">
    <property type="entry name" value="RECEPTOR LIGAND BINDING REGION DOMAIN-CONTAINING PROTEIN"/>
    <property type="match status" value="1"/>
</dbReference>
<evidence type="ECO:0000256" key="5">
    <source>
        <dbReference type="SAM" id="Phobius"/>
    </source>
</evidence>
<feature type="transmembrane region" description="Helical" evidence="5">
    <location>
        <begin position="398"/>
        <end position="417"/>
    </location>
</feature>
<dbReference type="PANTHER" id="PTHR34836">
    <property type="entry name" value="OS06G0188250 PROTEIN"/>
    <property type="match status" value="1"/>
</dbReference>
<evidence type="ECO:0000313" key="8">
    <source>
        <dbReference type="Proteomes" id="UP000288805"/>
    </source>
</evidence>
<dbReference type="AlphaFoldDB" id="A0A438J4N8"/>
<comment type="caution">
    <text evidence="7">The sequence shown here is derived from an EMBL/GenBank/DDBJ whole genome shotgun (WGS) entry which is preliminary data.</text>
</comment>
<evidence type="ECO:0000256" key="4">
    <source>
        <dbReference type="ARBA" id="ARBA00023136"/>
    </source>
</evidence>
<evidence type="ECO:0000259" key="6">
    <source>
        <dbReference type="Pfam" id="PF01094"/>
    </source>
</evidence>
<keyword evidence="4 5" id="KW-0472">Membrane</keyword>
<dbReference type="Proteomes" id="UP000288805">
    <property type="component" value="Unassembled WGS sequence"/>
</dbReference>
<gene>
    <name evidence="7" type="primary">GLR1.3</name>
    <name evidence="7" type="ORF">CK203_021619</name>
</gene>
<proteinExistence type="predicted"/>
<evidence type="ECO:0000256" key="3">
    <source>
        <dbReference type="ARBA" id="ARBA00022989"/>
    </source>
</evidence>
<dbReference type="InterPro" id="IPR015683">
    <property type="entry name" value="Ionotropic_Glu_rcpt"/>
</dbReference>
<protein>
    <submittedName>
        <fullName evidence="7">Glutamate receptor 1.3</fullName>
    </submittedName>
</protein>
<sequence length="429" mass="48098">MQLHSGQQKGGPSSSKPLQTSLAQMKAIAAVIKSQDWHRVTVVYEDIPSSATGAVLQLSEALKNVGIEIGHLLPLPPLSSSSSLVEELQSLKEGQRRVFVVHTSLQLGVHLFETAKKMEMMKEVYVWIITDTISSLVHSVKASTISSSMDGIVGVKSYFIETTPHFKIFRGRFRRKFISEHPDEEKNERGIYAAKAYDATWAAALAMKEGTSEEESGFWGDGRALAQVIWPGGPRNTPRGWTTPTDEKPLKTSGSTFKQFAEVTQDGNNIAFKGFSINVFNATRAKKQIQPKSYSHRTCPYLYIYLKLCKCEQKVDAVVGDVAIVAKRFEHAEFTQPHAEPGLQMITPVRSKSSNKAWLFMKPFTRAMWILITFINVYNGFVVWLIKRNQYCNELKGLVLNKIGTLLWLAFSTLFSLHGKKKSLHILEI</sequence>
<organism evidence="7 8">
    <name type="scientific">Vitis vinifera</name>
    <name type="common">Grape</name>
    <dbReference type="NCBI Taxonomy" id="29760"/>
    <lineage>
        <taxon>Eukaryota</taxon>
        <taxon>Viridiplantae</taxon>
        <taxon>Streptophyta</taxon>
        <taxon>Embryophyta</taxon>
        <taxon>Tracheophyta</taxon>
        <taxon>Spermatophyta</taxon>
        <taxon>Magnoliopsida</taxon>
        <taxon>eudicotyledons</taxon>
        <taxon>Gunneridae</taxon>
        <taxon>Pentapetalae</taxon>
        <taxon>rosids</taxon>
        <taxon>Vitales</taxon>
        <taxon>Vitaceae</taxon>
        <taxon>Viteae</taxon>
        <taxon>Vitis</taxon>
    </lineage>
</organism>
<accession>A0A438J4N8</accession>
<dbReference type="SUPFAM" id="SSF53850">
    <property type="entry name" value="Periplasmic binding protein-like II"/>
    <property type="match status" value="1"/>
</dbReference>
<dbReference type="SUPFAM" id="SSF53822">
    <property type="entry name" value="Periplasmic binding protein-like I"/>
    <property type="match status" value="1"/>
</dbReference>
<keyword evidence="7" id="KW-0675">Receptor</keyword>
<evidence type="ECO:0000313" key="7">
    <source>
        <dbReference type="EMBL" id="RVX03895.1"/>
    </source>
</evidence>
<dbReference type="Gene3D" id="3.40.50.2300">
    <property type="match status" value="1"/>
</dbReference>
<name>A0A438J4N8_VITVI</name>
<dbReference type="InterPro" id="IPR028082">
    <property type="entry name" value="Peripla_BP_I"/>
</dbReference>
<dbReference type="FunFam" id="3.40.50.2300:FF:000188">
    <property type="entry name" value="Glutamate receptor"/>
    <property type="match status" value="1"/>
</dbReference>
<dbReference type="EMBL" id="QGNW01000063">
    <property type="protein sequence ID" value="RVX03895.1"/>
    <property type="molecule type" value="Genomic_DNA"/>
</dbReference>
<feature type="transmembrane region" description="Helical" evidence="5">
    <location>
        <begin position="367"/>
        <end position="386"/>
    </location>
</feature>
<dbReference type="OrthoDB" id="5984008at2759"/>
<keyword evidence="2 5" id="KW-0812">Transmembrane</keyword>
<evidence type="ECO:0000256" key="1">
    <source>
        <dbReference type="ARBA" id="ARBA00004370"/>
    </source>
</evidence>
<dbReference type="InterPro" id="IPR001828">
    <property type="entry name" value="ANF_lig-bd_rcpt"/>
</dbReference>
<evidence type="ECO:0000256" key="2">
    <source>
        <dbReference type="ARBA" id="ARBA00022692"/>
    </source>
</evidence>
<dbReference type="Gene3D" id="3.40.190.10">
    <property type="entry name" value="Periplasmic binding protein-like II"/>
    <property type="match status" value="1"/>
</dbReference>
<dbReference type="GO" id="GO:0016020">
    <property type="term" value="C:membrane"/>
    <property type="evidence" value="ECO:0007669"/>
    <property type="project" value="UniProtKB-SubCell"/>
</dbReference>
<reference evidence="7 8" key="1">
    <citation type="journal article" date="2018" name="PLoS Genet.">
        <title>Population sequencing reveals clonal diversity and ancestral inbreeding in the grapevine cultivar Chardonnay.</title>
        <authorList>
            <person name="Roach M.J."/>
            <person name="Johnson D.L."/>
            <person name="Bohlmann J."/>
            <person name="van Vuuren H.J."/>
            <person name="Jones S.J."/>
            <person name="Pretorius I.S."/>
            <person name="Schmidt S.A."/>
            <person name="Borneman A.R."/>
        </authorList>
    </citation>
    <scope>NUCLEOTIDE SEQUENCE [LARGE SCALE GENOMIC DNA]</scope>
    <source>
        <strain evidence="8">cv. Chardonnay</strain>
        <tissue evidence="7">Leaf</tissue>
    </source>
</reference>
<comment type="subcellular location">
    <subcellularLocation>
        <location evidence="1">Membrane</location>
    </subcellularLocation>
</comment>
<dbReference type="Pfam" id="PF01094">
    <property type="entry name" value="ANF_receptor"/>
    <property type="match status" value="1"/>
</dbReference>
<keyword evidence="3 5" id="KW-1133">Transmembrane helix</keyword>